<sequence>MSADRPNRHLTVKEATSMVVVGADVHKRTHTFVAVDDVGRKLGEKVVAATTAGHAEAVMWARERFGTEVVWAIEDCRHLSARLERDLMGFGQSVVRVPPKLMAQTRASARTRGKSDPIDALAVARGFLREPDLPVASHDEVSRELKLLVDRREVLVAQRTATINRLLWRVHELDPDHAPKAGSLDLAKHRRILGDWLVTVPGLVAELARDELADITRLTETINALAKRIGERVRVVAPVLLSLPGCAELTAAKLVGEAAGVTRFKSEAAFARHAGVAPIPVWSGNTAGRVRMTRSGNRQLNAALHRIAVTQIRLDGLGQTYYRHRIAVSGSKTEALRCLKRRLARVVFHHLHTDHQNRIQPCQPAAA</sequence>
<dbReference type="GO" id="GO:0003677">
    <property type="term" value="F:DNA binding"/>
    <property type="evidence" value="ECO:0007669"/>
    <property type="project" value="InterPro"/>
</dbReference>
<dbReference type="NCBIfam" id="NF033542">
    <property type="entry name" value="transpos_IS110"/>
    <property type="match status" value="1"/>
</dbReference>
<dbReference type="HOGENOM" id="CLU_052328_0_0_11"/>
<dbReference type="GO" id="GO:0004803">
    <property type="term" value="F:transposase activity"/>
    <property type="evidence" value="ECO:0007669"/>
    <property type="project" value="InterPro"/>
</dbReference>
<dbReference type="InterPro" id="IPR003346">
    <property type="entry name" value="Transposase_20"/>
</dbReference>
<dbReference type="GO" id="GO:0006313">
    <property type="term" value="P:DNA transposition"/>
    <property type="evidence" value="ECO:0007669"/>
    <property type="project" value="InterPro"/>
</dbReference>
<dbReference type="eggNOG" id="COG3547">
    <property type="taxonomic scope" value="Bacteria"/>
</dbReference>
<reference evidence="4 5" key="1">
    <citation type="journal article" date="2005" name="Proc. Natl. Acad. Sci. U.S.A.">
        <title>The complete genome sequence of Mycobacterium avium subspecies paratuberculosis.</title>
        <authorList>
            <person name="Li L."/>
            <person name="Bannantine J.P."/>
            <person name="Zhang Q."/>
            <person name="Amonsin A."/>
            <person name="May B.J."/>
            <person name="Alt D."/>
            <person name="Banerji N."/>
            <person name="Kanjilal S."/>
            <person name="Kapur V."/>
        </authorList>
    </citation>
    <scope>NUCLEOTIDE SEQUENCE [LARGE SCALE GENOMIC DNA]</scope>
    <source>
        <strain evidence="5">ATCC BAA-968 / K-10</strain>
        <strain evidence="4">K-10</strain>
    </source>
</reference>
<dbReference type="InterPro" id="IPR047650">
    <property type="entry name" value="Transpos_IS110"/>
</dbReference>
<dbReference type="Pfam" id="PF02371">
    <property type="entry name" value="Transposase_20"/>
    <property type="match status" value="1"/>
</dbReference>
<dbReference type="Proteomes" id="UP000000580">
    <property type="component" value="Chromosome"/>
</dbReference>
<name>Q73UT0_MYCPA</name>
<evidence type="ECO:0000259" key="2">
    <source>
        <dbReference type="Pfam" id="PF02371"/>
    </source>
</evidence>
<feature type="domain" description="Transposase IS110-like N-terminal" evidence="1">
    <location>
        <begin position="21"/>
        <end position="166"/>
    </location>
</feature>
<dbReference type="KEGG" id="mpa:MAP_1952c"/>
<organism evidence="4 5">
    <name type="scientific">Mycolicibacterium paratuberculosis (strain ATCC BAA-968 / K-10)</name>
    <name type="common">Mycobacterium paratuberculosis</name>
    <dbReference type="NCBI Taxonomy" id="262316"/>
    <lineage>
        <taxon>Bacteria</taxon>
        <taxon>Bacillati</taxon>
        <taxon>Actinomycetota</taxon>
        <taxon>Actinomycetes</taxon>
        <taxon>Mycobacteriales</taxon>
        <taxon>Mycobacteriaceae</taxon>
        <taxon>Mycobacterium</taxon>
        <taxon>Mycobacterium avium complex (MAC)</taxon>
    </lineage>
</organism>
<protein>
    <submittedName>
        <fullName evidence="3">IS1547_1</fullName>
    </submittedName>
    <submittedName>
        <fullName evidence="4">IS1547_2</fullName>
    </submittedName>
</protein>
<proteinExistence type="predicted"/>
<dbReference type="EMBL" id="AE016958">
    <property type="protein sequence ID" value="AAS05836.1"/>
    <property type="molecule type" value="Genomic_DNA"/>
</dbReference>
<keyword evidence="5" id="KW-1185">Reference proteome</keyword>
<evidence type="ECO:0000259" key="1">
    <source>
        <dbReference type="Pfam" id="PF01548"/>
    </source>
</evidence>
<dbReference type="InterPro" id="IPR002525">
    <property type="entry name" value="Transp_IS110-like_N"/>
</dbReference>
<dbReference type="STRING" id="262316.MAP_1952c"/>
<feature type="domain" description="Transposase IS116/IS110/IS902 C-terminal" evidence="2">
    <location>
        <begin position="239"/>
        <end position="323"/>
    </location>
</feature>
<evidence type="ECO:0000313" key="3">
    <source>
        <dbReference type="EMBL" id="AAS04269.1"/>
    </source>
</evidence>
<gene>
    <name evidence="4" type="primary">IS1547</name>
    <name evidence="3" type="ordered locus">MAP_1952c</name>
    <name evidence="4" type="ordered locus">MAP_3286</name>
</gene>
<evidence type="ECO:0000313" key="4">
    <source>
        <dbReference type="EMBL" id="AAS05836.1"/>
    </source>
</evidence>
<dbReference type="EMBL" id="AE016958">
    <property type="protein sequence ID" value="AAS04269.1"/>
    <property type="molecule type" value="Genomic_DNA"/>
</dbReference>
<dbReference type="PANTHER" id="PTHR33055:SF16">
    <property type="entry name" value="TRANSPOSASE FOR INSERTION SEQUENCE ELEMENT IS1547"/>
    <property type="match status" value="1"/>
</dbReference>
<dbReference type="KEGG" id="mpa:MAP_3286"/>
<evidence type="ECO:0000313" key="5">
    <source>
        <dbReference type="Proteomes" id="UP000000580"/>
    </source>
</evidence>
<dbReference type="AlphaFoldDB" id="Q73UT0"/>
<dbReference type="PANTHER" id="PTHR33055">
    <property type="entry name" value="TRANSPOSASE FOR INSERTION SEQUENCE ELEMENT IS1111A"/>
    <property type="match status" value="1"/>
</dbReference>
<accession>Q73UT0</accession>
<dbReference type="Pfam" id="PF01548">
    <property type="entry name" value="DEDD_Tnp_IS110"/>
    <property type="match status" value="1"/>
</dbReference>